<feature type="compositionally biased region" description="Low complexity" evidence="3">
    <location>
        <begin position="42"/>
        <end position="52"/>
    </location>
</feature>
<feature type="compositionally biased region" description="Basic and acidic residues" evidence="3">
    <location>
        <begin position="678"/>
        <end position="688"/>
    </location>
</feature>
<protein>
    <recommendedName>
        <fullName evidence="4">PH domain-containing protein</fullName>
    </recommendedName>
</protein>
<feature type="compositionally biased region" description="Polar residues" evidence="3">
    <location>
        <begin position="1454"/>
        <end position="1472"/>
    </location>
</feature>
<dbReference type="SMART" id="SM00233">
    <property type="entry name" value="PH"/>
    <property type="match status" value="1"/>
</dbReference>
<dbReference type="InterPro" id="IPR052007">
    <property type="entry name" value="Bud4"/>
</dbReference>
<keyword evidence="1" id="KW-0132">Cell division</keyword>
<gene>
    <name evidence="5" type="ORF">BDZ94DRAFT_1274444</name>
</gene>
<sequence>MAGHKSPLRDRLLSNSPDPIKSSILRESGMGWNSSPSNQDDTSSGSTGSITSPLRIAKRESPARALPQPQIARRTSSSYKHVRNNNLVSKSPFKSQIPTPLSTPSRHTPIAFPSTRRVSGEKRPRPSSMHEQAETENERPFSLKRERRQSKGFQGLIQKEPVTRSPFKQRTPSAEEHPSLPSLSPFPVSRVTTPPYTSAQNRDPPVPEVTSPARIIGASPARSSLVSRRMHGPRLSGGGRRERRKTVTFDERCDVVEFDREEETDEEMFDSVMDREGGREEQSLTEHEGHHDDEDPFYRGQTFERDATPDSHYDLEHDSSYESIQLSDIAADSRSGHSLLGTTMDPDASISGLVNEIFFSSNPTNITSPKVEPWYEDGLIIYTAPNRDPGNDIPTDMEVIDGVVPERPLLADRPLSYQLSLSQSPSSQVSPHQRPNYFSNSQPASYPVPDSSNVLYVHPPSLSTQGSPKELPVIPLRHSPILSSTEGDIEQFALILESPQQPQAIADSPPHSRHSTPPLFFNRTTPPLGHPLYAKRALKARLEGNNNVDVNVSPESSEGGRSSQHEPEEWVTRFGADTEADLAPSPTSGQVPFTVYEHSIISERDSIEPLDPGNLLISTSEVSFNVLEIDKKQGRSLPSVEGGSGELCCEDVSLSHTSTPPSRLHTRNSARNTNDADTGSRSRNEGEVVNRRFLNNHSSESREFPDVILDDAGALDERDQPEEDREKDRLSVVTTMTDLSAEMATIERARKLKVTGTSIGGEREFGLVEPNQRLQFDFGSKFGLGGLGIGSANRDVGGSISSRDSMGMLDSDLSSEATGSVKSGGSMRMGMGDVDVDMDMRSALDRLMDDVAGTRADDSMTINDRDSFVRKEKQIPVSVHPNQGSVERAATDTALLHNNFASRNTSGVSITAPPPVPPKDNIRSREQLILEKRREAKRMEEDEGLGYYTPPKAFGGRSSGQALLGVGRPTRRRSMSTGDVNTGGKQTSDILLDLAGVDGGLGDDPLADSIDKELKRLVKGSPKSKYNVREREGMIYASSSDPDRVSHVAGPGDLNTGRAWRMVRRPSDMNEYSKEIKEYRAQEKPGKAYGKVFVKVLGVKGMHLPLPQQPTALTCTLNNGIHFVSTPDCPLGRDCRIEQEFELIEHSKLEFTLTLKVRRDPHIIAQFKAISPPPPPPPPPVVQTSSRSGMRSFFSSSPKKTSKDKLGVPQSQPPIQPQRLTENLARYLKSDGTLARAFISFKDIAFRCDTRLFETSYPLIGQRVELGGRLSTLQVGEIVLQMFRLPPLPGIPPEQLPQSLEECHRGLRHINWHKVTYFEGTLTQSGGDCSTWRRRQLRVIGANLVAFNDVTKKATATIDLKKALAVEDDQESRRTALNSMSRSRRYVDDYDGLGGVERSFRLVFPHGQEIMFFADTDEEKNRWLDVLRALVGHIPPHPLWAELLWQRQEDLSRKAQSSASPSGIVAQPSSPYSVPRSPFR</sequence>
<reference evidence="5" key="1">
    <citation type="submission" date="2020-11" db="EMBL/GenBank/DDBJ databases">
        <authorList>
            <consortium name="DOE Joint Genome Institute"/>
            <person name="Ahrendt S."/>
            <person name="Riley R."/>
            <person name="Andreopoulos W."/>
            <person name="Labutti K."/>
            <person name="Pangilinan J."/>
            <person name="Ruiz-Duenas F.J."/>
            <person name="Barrasa J.M."/>
            <person name="Sanchez-Garcia M."/>
            <person name="Camarero S."/>
            <person name="Miyauchi S."/>
            <person name="Serrano A."/>
            <person name="Linde D."/>
            <person name="Babiker R."/>
            <person name="Drula E."/>
            <person name="Ayuso-Fernandez I."/>
            <person name="Pacheco R."/>
            <person name="Padilla G."/>
            <person name="Ferreira P."/>
            <person name="Barriuso J."/>
            <person name="Kellner H."/>
            <person name="Castanera R."/>
            <person name="Alfaro M."/>
            <person name="Ramirez L."/>
            <person name="Pisabarro A.G."/>
            <person name="Kuo A."/>
            <person name="Tritt A."/>
            <person name="Lipzen A."/>
            <person name="He G."/>
            <person name="Yan M."/>
            <person name="Ng V."/>
            <person name="Cullen D."/>
            <person name="Martin F."/>
            <person name="Rosso M.-N."/>
            <person name="Henrissat B."/>
            <person name="Hibbett D."/>
            <person name="Martinez A.T."/>
            <person name="Grigoriev I.V."/>
        </authorList>
    </citation>
    <scope>NUCLEOTIDE SEQUENCE</scope>
    <source>
        <strain evidence="5">CBS 247.69</strain>
    </source>
</reference>
<evidence type="ECO:0000256" key="3">
    <source>
        <dbReference type="SAM" id="MobiDB-lite"/>
    </source>
</evidence>
<dbReference type="EMBL" id="MU150395">
    <property type="protein sequence ID" value="KAF9456947.1"/>
    <property type="molecule type" value="Genomic_DNA"/>
</dbReference>
<dbReference type="InterPro" id="IPR001849">
    <property type="entry name" value="PH_domain"/>
</dbReference>
<feature type="compositionally biased region" description="Polar residues" evidence="3">
    <location>
        <begin position="654"/>
        <end position="677"/>
    </location>
</feature>
<dbReference type="PROSITE" id="PS50003">
    <property type="entry name" value="PH_DOMAIN"/>
    <property type="match status" value="1"/>
</dbReference>
<feature type="region of interest" description="Disordered" evidence="3">
    <location>
        <begin position="545"/>
        <end position="568"/>
    </location>
</feature>
<keyword evidence="6" id="KW-1185">Reference proteome</keyword>
<evidence type="ECO:0000256" key="2">
    <source>
        <dbReference type="ARBA" id="ARBA00023306"/>
    </source>
</evidence>
<dbReference type="PANTHER" id="PTHR36100">
    <property type="entry name" value="BUD SITE SELECTION PROTEIN 4"/>
    <property type="match status" value="1"/>
</dbReference>
<dbReference type="PANTHER" id="PTHR36100:SF1">
    <property type="entry name" value="BUD SITE SELECTION PROTEIN 4"/>
    <property type="match status" value="1"/>
</dbReference>
<evidence type="ECO:0000256" key="1">
    <source>
        <dbReference type="ARBA" id="ARBA00022618"/>
    </source>
</evidence>
<feature type="region of interest" description="Disordered" evidence="3">
    <location>
        <begin position="1167"/>
        <end position="1216"/>
    </location>
</feature>
<feature type="compositionally biased region" description="Polar residues" evidence="3">
    <location>
        <begin position="73"/>
        <end position="106"/>
    </location>
</feature>
<feature type="compositionally biased region" description="Low complexity" evidence="3">
    <location>
        <begin position="420"/>
        <end position="431"/>
    </location>
</feature>
<dbReference type="InterPro" id="IPR011993">
    <property type="entry name" value="PH-like_dom_sf"/>
</dbReference>
<feature type="compositionally biased region" description="Low complexity" evidence="3">
    <location>
        <begin position="179"/>
        <end position="189"/>
    </location>
</feature>
<evidence type="ECO:0000313" key="5">
    <source>
        <dbReference type="EMBL" id="KAF9456947.1"/>
    </source>
</evidence>
<organism evidence="5 6">
    <name type="scientific">Collybia nuda</name>
    <dbReference type="NCBI Taxonomy" id="64659"/>
    <lineage>
        <taxon>Eukaryota</taxon>
        <taxon>Fungi</taxon>
        <taxon>Dikarya</taxon>
        <taxon>Basidiomycota</taxon>
        <taxon>Agaricomycotina</taxon>
        <taxon>Agaricomycetes</taxon>
        <taxon>Agaricomycetidae</taxon>
        <taxon>Agaricales</taxon>
        <taxon>Tricholomatineae</taxon>
        <taxon>Clitocybaceae</taxon>
        <taxon>Collybia</taxon>
    </lineage>
</organism>
<feature type="region of interest" description="Disordered" evidence="3">
    <location>
        <begin position="651"/>
        <end position="688"/>
    </location>
</feature>
<feature type="compositionally biased region" description="Polar residues" evidence="3">
    <location>
        <begin position="190"/>
        <end position="201"/>
    </location>
</feature>
<evidence type="ECO:0000313" key="6">
    <source>
        <dbReference type="Proteomes" id="UP000807353"/>
    </source>
</evidence>
<keyword evidence="2" id="KW-0131">Cell cycle</keyword>
<feature type="region of interest" description="Disordered" evidence="3">
    <location>
        <begin position="1"/>
        <end position="243"/>
    </location>
</feature>
<dbReference type="OrthoDB" id="2123378at2759"/>
<feature type="region of interest" description="Disordered" evidence="3">
    <location>
        <begin position="1452"/>
        <end position="1480"/>
    </location>
</feature>
<feature type="compositionally biased region" description="Low complexity" evidence="3">
    <location>
        <begin position="1185"/>
        <end position="1199"/>
    </location>
</feature>
<feature type="compositionally biased region" description="Pro residues" evidence="3">
    <location>
        <begin position="1171"/>
        <end position="1181"/>
    </location>
</feature>
<feature type="domain" description="PH" evidence="4">
    <location>
        <begin position="1315"/>
        <end position="1432"/>
    </location>
</feature>
<feature type="region of interest" description="Disordered" evidence="3">
    <location>
        <begin position="420"/>
        <end position="446"/>
    </location>
</feature>
<dbReference type="GO" id="GO:0005525">
    <property type="term" value="F:GTP binding"/>
    <property type="evidence" value="ECO:0007669"/>
    <property type="project" value="TreeGrafter"/>
</dbReference>
<proteinExistence type="predicted"/>
<dbReference type="Pfam" id="PF00169">
    <property type="entry name" value="PH"/>
    <property type="match status" value="1"/>
</dbReference>
<feature type="compositionally biased region" description="Polar residues" evidence="3">
    <location>
        <begin position="545"/>
        <end position="562"/>
    </location>
</feature>
<dbReference type="Proteomes" id="UP000807353">
    <property type="component" value="Unassembled WGS sequence"/>
</dbReference>
<feature type="compositionally biased region" description="Polar residues" evidence="3">
    <location>
        <begin position="31"/>
        <end position="41"/>
    </location>
</feature>
<evidence type="ECO:0000259" key="4">
    <source>
        <dbReference type="PROSITE" id="PS50003"/>
    </source>
</evidence>
<dbReference type="SUPFAM" id="SSF50729">
    <property type="entry name" value="PH domain-like"/>
    <property type="match status" value="1"/>
</dbReference>
<feature type="compositionally biased region" description="Basic and acidic residues" evidence="3">
    <location>
        <begin position="272"/>
        <end position="315"/>
    </location>
</feature>
<dbReference type="Gene3D" id="2.30.29.30">
    <property type="entry name" value="Pleckstrin-homology domain (PH domain)/Phosphotyrosine-binding domain (PTB)"/>
    <property type="match status" value="1"/>
</dbReference>
<feature type="compositionally biased region" description="Acidic residues" evidence="3">
    <location>
        <begin position="260"/>
        <end position="269"/>
    </location>
</feature>
<dbReference type="GO" id="GO:0051301">
    <property type="term" value="P:cell division"/>
    <property type="evidence" value="ECO:0007669"/>
    <property type="project" value="UniProtKB-KW"/>
</dbReference>
<name>A0A9P5XSJ1_9AGAR</name>
<comment type="caution">
    <text evidence="5">The sequence shown here is derived from an EMBL/GenBank/DDBJ whole genome shotgun (WGS) entry which is preliminary data.</text>
</comment>
<accession>A0A9P5XSJ1</accession>
<feature type="compositionally biased region" description="Polar residues" evidence="3">
    <location>
        <begin position="436"/>
        <end position="446"/>
    </location>
</feature>
<feature type="compositionally biased region" description="Basic and acidic residues" evidence="3">
    <location>
        <begin position="131"/>
        <end position="144"/>
    </location>
</feature>
<feature type="region of interest" description="Disordered" evidence="3">
    <location>
        <begin position="260"/>
        <end position="315"/>
    </location>
</feature>
<feature type="region of interest" description="Disordered" evidence="3">
    <location>
        <begin position="806"/>
        <end position="833"/>
    </location>
</feature>